<protein>
    <recommendedName>
        <fullName evidence="6">Protein FAR1-RELATED SEQUENCE</fullName>
    </recommendedName>
</protein>
<keyword evidence="6" id="KW-0539">Nucleus</keyword>
<evidence type="ECO:0000256" key="1">
    <source>
        <dbReference type="ARBA" id="ARBA00005889"/>
    </source>
</evidence>
<dbReference type="PANTHER" id="PTHR31669">
    <property type="entry name" value="PROTEIN FAR1-RELATED SEQUENCE 10-RELATED"/>
    <property type="match status" value="1"/>
</dbReference>
<dbReference type="SMART" id="SM00575">
    <property type="entry name" value="ZnF_PMZ"/>
    <property type="match status" value="1"/>
</dbReference>
<dbReference type="EMBL" id="OZ075145">
    <property type="protein sequence ID" value="CAL5049009.1"/>
    <property type="molecule type" value="Genomic_DNA"/>
</dbReference>
<dbReference type="InterPro" id="IPR018289">
    <property type="entry name" value="MULE_transposase_dom"/>
</dbReference>
<dbReference type="PROSITE" id="PS50966">
    <property type="entry name" value="ZF_SWIM"/>
    <property type="match status" value="1"/>
</dbReference>
<keyword evidence="2 6" id="KW-0479">Metal-binding</keyword>
<dbReference type="Pfam" id="PF10551">
    <property type="entry name" value="MULE"/>
    <property type="match status" value="1"/>
</dbReference>
<dbReference type="InterPro" id="IPR031052">
    <property type="entry name" value="FHY3/FAR1"/>
</dbReference>
<keyword evidence="10" id="KW-1185">Reference proteome</keyword>
<dbReference type="PANTHER" id="PTHR31669:SF168">
    <property type="entry name" value="PROTEIN FAR1-RELATED SEQUENCE"/>
    <property type="match status" value="1"/>
</dbReference>
<proteinExistence type="inferred from homology"/>
<dbReference type="GO" id="GO:0006355">
    <property type="term" value="P:regulation of DNA-templated transcription"/>
    <property type="evidence" value="ECO:0007669"/>
    <property type="project" value="UniProtKB-UniRule"/>
</dbReference>
<name>A0ABC9E034_9POAL</name>
<comment type="subcellular location">
    <subcellularLocation>
        <location evidence="6">Nucleus</location>
    </subcellularLocation>
</comment>
<dbReference type="GO" id="GO:0008270">
    <property type="term" value="F:zinc ion binding"/>
    <property type="evidence" value="ECO:0007669"/>
    <property type="project" value="UniProtKB-UniRule"/>
</dbReference>
<dbReference type="Proteomes" id="UP001497457">
    <property type="component" value="Chromosome 35b"/>
</dbReference>
<keyword evidence="4 6" id="KW-0862">Zinc</keyword>
<dbReference type="GO" id="GO:0005634">
    <property type="term" value="C:nucleus"/>
    <property type="evidence" value="ECO:0007669"/>
    <property type="project" value="UniProtKB-SubCell"/>
</dbReference>
<dbReference type="InterPro" id="IPR007527">
    <property type="entry name" value="Znf_SWIM"/>
</dbReference>
<evidence type="ECO:0000256" key="3">
    <source>
        <dbReference type="ARBA" id="ARBA00022771"/>
    </source>
</evidence>
<keyword evidence="3 5" id="KW-0863">Zinc-finger</keyword>
<feature type="domain" description="SWIM-type" evidence="8">
    <location>
        <begin position="228"/>
        <end position="263"/>
    </location>
</feature>
<comment type="function">
    <text evidence="6">Putative transcription activator involved in regulating light control of development.</text>
</comment>
<feature type="region of interest" description="Disordered" evidence="7">
    <location>
        <begin position="363"/>
        <end position="423"/>
    </location>
</feature>
<evidence type="ECO:0000256" key="6">
    <source>
        <dbReference type="RuleBase" id="RU367018"/>
    </source>
</evidence>
<evidence type="ECO:0000256" key="4">
    <source>
        <dbReference type="ARBA" id="ARBA00022833"/>
    </source>
</evidence>
<evidence type="ECO:0000256" key="5">
    <source>
        <dbReference type="PROSITE-ProRule" id="PRU00325"/>
    </source>
</evidence>
<organism evidence="9 10">
    <name type="scientific">Urochloa decumbens</name>
    <dbReference type="NCBI Taxonomy" id="240449"/>
    <lineage>
        <taxon>Eukaryota</taxon>
        <taxon>Viridiplantae</taxon>
        <taxon>Streptophyta</taxon>
        <taxon>Embryophyta</taxon>
        <taxon>Tracheophyta</taxon>
        <taxon>Spermatophyta</taxon>
        <taxon>Magnoliopsida</taxon>
        <taxon>Liliopsida</taxon>
        <taxon>Poales</taxon>
        <taxon>Poaceae</taxon>
        <taxon>PACMAD clade</taxon>
        <taxon>Panicoideae</taxon>
        <taxon>Panicodae</taxon>
        <taxon>Paniceae</taxon>
        <taxon>Melinidinae</taxon>
        <taxon>Urochloa</taxon>
    </lineage>
</organism>
<reference evidence="10" key="1">
    <citation type="submission" date="2024-06" db="EMBL/GenBank/DDBJ databases">
        <authorList>
            <person name="Ryan C."/>
        </authorList>
    </citation>
    <scope>NUCLEOTIDE SEQUENCE [LARGE SCALE GENOMIC DNA]</scope>
</reference>
<evidence type="ECO:0000313" key="9">
    <source>
        <dbReference type="EMBL" id="CAL5049009.1"/>
    </source>
</evidence>
<feature type="compositionally biased region" description="Basic and acidic residues" evidence="7">
    <location>
        <begin position="391"/>
        <end position="410"/>
    </location>
</feature>
<evidence type="ECO:0000313" key="10">
    <source>
        <dbReference type="Proteomes" id="UP001497457"/>
    </source>
</evidence>
<sequence>MGGKAPITLLTDQCAAMAKARRTALPNTKHRWCRWHVLKDAKKYLGHYFSKYSTFKKEFKTLVTFVTDKAEFESQWKQLQSKYQLMKNKFLNRLFKYREMWAKPYFMQDFCAGMTSTQRSESANHMIKTIIQKAAPMHLFVSKFTEFQTTRKSDECTQNFATLQVNRRLTTRLPIEGHANAVYTKTMYQHFSNQLFESGSFVFKEKRPPSEYILIDVRLEGSDIARDIHVTLEGENWITCDCGLYEHMGMLCRHAIKVLTHLDRREIPSKNILQRWTKWFDEGNNNTEYLTQLAIENDDMKKKALVSKAFELANKEATISNFTYQQAMEALTHATNCTGTTPTTTQIQNDPNRRLTGDLPTSCPPSTFKGGRPAHTGQKSWLEIVKKDKRPKGSEADKQATDWPREENPPCKKRRSISDLMKA</sequence>
<dbReference type="Pfam" id="PF04434">
    <property type="entry name" value="SWIM"/>
    <property type="match status" value="1"/>
</dbReference>
<comment type="similarity">
    <text evidence="1 6">Belongs to the FHY3/FAR1 family.</text>
</comment>
<gene>
    <name evidence="9" type="ORF">URODEC1_LOCUS90775</name>
</gene>
<accession>A0ABC9E034</accession>
<reference evidence="9 10" key="2">
    <citation type="submission" date="2024-10" db="EMBL/GenBank/DDBJ databases">
        <authorList>
            <person name="Ryan C."/>
        </authorList>
    </citation>
    <scope>NUCLEOTIDE SEQUENCE [LARGE SCALE GENOMIC DNA]</scope>
</reference>
<evidence type="ECO:0000259" key="8">
    <source>
        <dbReference type="PROSITE" id="PS50966"/>
    </source>
</evidence>
<dbReference type="InterPro" id="IPR006564">
    <property type="entry name" value="Znf_PMZ"/>
</dbReference>
<dbReference type="AlphaFoldDB" id="A0ABC9E034"/>
<evidence type="ECO:0000256" key="7">
    <source>
        <dbReference type="SAM" id="MobiDB-lite"/>
    </source>
</evidence>
<evidence type="ECO:0000256" key="2">
    <source>
        <dbReference type="ARBA" id="ARBA00022723"/>
    </source>
</evidence>